<comment type="caution">
    <text evidence="2">The sequence shown here is derived from an EMBL/GenBank/DDBJ whole genome shotgun (WGS) entry which is preliminary data.</text>
</comment>
<keyword evidence="3" id="KW-1185">Reference proteome</keyword>
<name>A0A419WRM4_9EURY</name>
<dbReference type="Gene3D" id="3.90.550.10">
    <property type="entry name" value="Spore Coat Polysaccharide Biosynthesis Protein SpsA, Chain A"/>
    <property type="match status" value="1"/>
</dbReference>
<dbReference type="OrthoDB" id="204927at2157"/>
<accession>A0A419WRM4</accession>
<dbReference type="AlphaFoldDB" id="A0A419WRM4"/>
<dbReference type="GO" id="GO:0016740">
    <property type="term" value="F:transferase activity"/>
    <property type="evidence" value="ECO:0007669"/>
    <property type="project" value="UniProtKB-KW"/>
</dbReference>
<evidence type="ECO:0000259" key="1">
    <source>
        <dbReference type="Pfam" id="PF03407"/>
    </source>
</evidence>
<protein>
    <submittedName>
        <fullName evidence="2">Nucleotide-diphospho-sugar transferase</fullName>
    </submittedName>
</protein>
<evidence type="ECO:0000313" key="2">
    <source>
        <dbReference type="EMBL" id="RKD98095.1"/>
    </source>
</evidence>
<reference evidence="2 3" key="1">
    <citation type="submission" date="2018-09" db="EMBL/GenBank/DDBJ databases">
        <title>Genomic Encyclopedia of Archaeal and Bacterial Type Strains, Phase II (KMG-II): from individual species to whole genera.</title>
        <authorList>
            <person name="Goeker M."/>
        </authorList>
    </citation>
    <scope>NUCLEOTIDE SEQUENCE [LARGE SCALE GENOMIC DNA]</scope>
    <source>
        <strain evidence="2 3">DSM 13151</strain>
    </source>
</reference>
<evidence type="ECO:0000313" key="3">
    <source>
        <dbReference type="Proteomes" id="UP000283805"/>
    </source>
</evidence>
<sequence>MSDENDIGVLYIATGEQYIKEAEISVQSLKRHNDIPAAIRTDNLEEVNENLFEIILPARRTDGDFGDSIISIEDTPFQRTIFLDSDTYVCDNINGLIDALDRFDLLAAHNPGSRNSKKRGGYIADAPDTFPLYNTGVMSFKSNKKVKSLFNDWEKIYEKNKKEIKLNLNQPAFREALYKSDVAIGTIPSEYNLRVHDQGSVGFASDKVRIVHGRHPMGLDVIADHLNKKTGMRVYTSKKWPIEVIGRRPSYRFIVNSFIREEGNEGGLRERFERSVREKGLVKTLWEAFKWKSNSG</sequence>
<dbReference type="InterPro" id="IPR029044">
    <property type="entry name" value="Nucleotide-diphossugar_trans"/>
</dbReference>
<dbReference type="InterPro" id="IPR005069">
    <property type="entry name" value="Nucl-diP-sugar_transferase"/>
</dbReference>
<dbReference type="Proteomes" id="UP000283805">
    <property type="component" value="Unassembled WGS sequence"/>
</dbReference>
<gene>
    <name evidence="2" type="ORF">ATJ93_1098</name>
</gene>
<dbReference type="SUPFAM" id="SSF53448">
    <property type="entry name" value="Nucleotide-diphospho-sugar transferases"/>
    <property type="match status" value="1"/>
</dbReference>
<keyword evidence="2" id="KW-0808">Transferase</keyword>
<feature type="domain" description="Nucleotide-diphospho-sugar transferase" evidence="1">
    <location>
        <begin position="81"/>
        <end position="192"/>
    </location>
</feature>
<dbReference type="EMBL" id="RAPO01000001">
    <property type="protein sequence ID" value="RKD98095.1"/>
    <property type="molecule type" value="Genomic_DNA"/>
</dbReference>
<organism evidence="2 3">
    <name type="scientific">Halopiger aswanensis</name>
    <dbReference type="NCBI Taxonomy" id="148449"/>
    <lineage>
        <taxon>Archaea</taxon>
        <taxon>Methanobacteriati</taxon>
        <taxon>Methanobacteriota</taxon>
        <taxon>Stenosarchaea group</taxon>
        <taxon>Halobacteria</taxon>
        <taxon>Halobacteriales</taxon>
        <taxon>Natrialbaceae</taxon>
        <taxon>Halopiger</taxon>
    </lineage>
</organism>
<proteinExistence type="predicted"/>
<dbReference type="RefSeq" id="WP_120243555.1">
    <property type="nucleotide sequence ID" value="NZ_RAPO01000001.1"/>
</dbReference>
<dbReference type="Pfam" id="PF03407">
    <property type="entry name" value="Nucleotid_trans"/>
    <property type="match status" value="1"/>
</dbReference>